<dbReference type="InterPro" id="IPR036116">
    <property type="entry name" value="FN3_sf"/>
</dbReference>
<feature type="domain" description="Fibronectin type-III" evidence="2">
    <location>
        <begin position="549"/>
        <end position="641"/>
    </location>
</feature>
<dbReference type="STRING" id="1045775.SAMN05216378_0339"/>
<keyword evidence="3" id="KW-0378">Hydrolase</keyword>
<dbReference type="Gene3D" id="3.20.20.80">
    <property type="entry name" value="Glycosidases"/>
    <property type="match status" value="1"/>
</dbReference>
<dbReference type="CDD" id="cd00063">
    <property type="entry name" value="FN3"/>
    <property type="match status" value="2"/>
</dbReference>
<dbReference type="InterPro" id="IPR013783">
    <property type="entry name" value="Ig-like_fold"/>
</dbReference>
<protein>
    <submittedName>
        <fullName evidence="3">O-Glycosyl hydrolase</fullName>
    </submittedName>
</protein>
<name>A0A1I1TCF8_9BACL</name>
<keyword evidence="4" id="KW-1185">Reference proteome</keyword>
<dbReference type="Gene3D" id="2.60.120.430">
    <property type="entry name" value="Galactose-binding lectin"/>
    <property type="match status" value="1"/>
</dbReference>
<dbReference type="PANTHER" id="PTHR42767:SF1">
    <property type="entry name" value="ENDO-BETA-1,6-GALACTANASE-LIKE DOMAIN-CONTAINING PROTEIN"/>
    <property type="match status" value="1"/>
</dbReference>
<dbReference type="GO" id="GO:0004553">
    <property type="term" value="F:hydrolase activity, hydrolyzing O-glycosyl compounds"/>
    <property type="evidence" value="ECO:0007669"/>
    <property type="project" value="InterPro"/>
</dbReference>
<dbReference type="EMBL" id="FOMT01000001">
    <property type="protein sequence ID" value="SFD53150.1"/>
    <property type="molecule type" value="Genomic_DNA"/>
</dbReference>
<feature type="signal peptide" evidence="1">
    <location>
        <begin position="1"/>
        <end position="30"/>
    </location>
</feature>
<dbReference type="Pfam" id="PF00041">
    <property type="entry name" value="fn3"/>
    <property type="match status" value="1"/>
</dbReference>
<organism evidence="3 4">
    <name type="scientific">Paenibacillus catalpae</name>
    <dbReference type="NCBI Taxonomy" id="1045775"/>
    <lineage>
        <taxon>Bacteria</taxon>
        <taxon>Bacillati</taxon>
        <taxon>Bacillota</taxon>
        <taxon>Bacilli</taxon>
        <taxon>Bacillales</taxon>
        <taxon>Paenibacillaceae</taxon>
        <taxon>Paenibacillus</taxon>
    </lineage>
</organism>
<dbReference type="PROSITE" id="PS50853">
    <property type="entry name" value="FN3"/>
    <property type="match status" value="1"/>
</dbReference>
<dbReference type="InterPro" id="IPR008979">
    <property type="entry name" value="Galactose-bd-like_sf"/>
</dbReference>
<proteinExistence type="predicted"/>
<evidence type="ECO:0000259" key="2">
    <source>
        <dbReference type="PROSITE" id="PS50853"/>
    </source>
</evidence>
<dbReference type="SMART" id="SM00060">
    <property type="entry name" value="FN3"/>
    <property type="match status" value="4"/>
</dbReference>
<dbReference type="InterPro" id="IPR010496">
    <property type="entry name" value="AL/BT2_dom"/>
</dbReference>
<dbReference type="RefSeq" id="WP_245772844.1">
    <property type="nucleotide sequence ID" value="NZ_FOMT01000001.1"/>
</dbReference>
<evidence type="ECO:0000313" key="3">
    <source>
        <dbReference type="EMBL" id="SFD53150.1"/>
    </source>
</evidence>
<evidence type="ECO:0000256" key="1">
    <source>
        <dbReference type="SAM" id="SignalP"/>
    </source>
</evidence>
<dbReference type="Gene3D" id="2.60.120.560">
    <property type="entry name" value="Exo-inulinase, domain 1"/>
    <property type="match status" value="1"/>
</dbReference>
<keyword evidence="1" id="KW-0732">Signal</keyword>
<dbReference type="AlphaFoldDB" id="A0A1I1TCF8"/>
<dbReference type="InterPro" id="IPR039514">
    <property type="entry name" value="6GAL-like"/>
</dbReference>
<evidence type="ECO:0000313" key="4">
    <source>
        <dbReference type="Proteomes" id="UP000198855"/>
    </source>
</evidence>
<dbReference type="SUPFAM" id="SSF49265">
    <property type="entry name" value="Fibronectin type III"/>
    <property type="match status" value="2"/>
</dbReference>
<dbReference type="Pfam" id="PF14587">
    <property type="entry name" value="Glyco_hydr_30_2"/>
    <property type="match status" value="1"/>
</dbReference>
<feature type="chain" id="PRO_5011532142" evidence="1">
    <location>
        <begin position="31"/>
        <end position="1223"/>
    </location>
</feature>
<dbReference type="Pfam" id="PF06439">
    <property type="entry name" value="3keto-disac_hyd"/>
    <property type="match status" value="1"/>
</dbReference>
<dbReference type="Proteomes" id="UP000198855">
    <property type="component" value="Unassembled WGS sequence"/>
</dbReference>
<dbReference type="SUPFAM" id="SSF51445">
    <property type="entry name" value="(Trans)glycosidases"/>
    <property type="match status" value="1"/>
</dbReference>
<gene>
    <name evidence="3" type="ORF">SAMN05216378_0339</name>
</gene>
<sequence length="1223" mass="133234">MKPFKLKKSTAAAMLGTVISLTSFGSPTFAAEAVKPAVTYDAVINVDASTTFQEIDNFGASDAWSMEQLGKNWTEANKSRVADLLFSRDKGIGLTAWRFNIGAGSTETDKTIITDPWRRVETFKASEDSDYDWSKQAGQQWFLKAAKDRGVDTLIGFVNSPPVWMTKNGHAQPDAAVGSTNLKEGYEDEFAAFLTDVIEHFKKQGINLNYISPINEPTWDWNKAGQEGNRYNNDDIKRVILELYSQLKAKGLNSQISAPDGVEITALLDDEVFKSFSGQEKYMGGSNSLGVGKYREYIKDLLGDPELQEAVGHHIASHSYWSDYSNPGDDRLGTLRDLLFSNLNKYDREAVYWVSEYCILGDYGPGRDLGIDPALHIAKTIHFDLARANASAWQWWTAVSAGDYKDGLIYTDYHNPGDEQNILTSKMFWTLGNYSKFIRPGAERVALTGLDEDARNGALLGSAYKHDGENTVTTVFVNDSSKEQHIKVELSGIDNHEAIHVLKPYVTSADQDLERGADIPASADGSFDAVIPARSIVTLNGDVVKENKKPDAPQILKVEPLNKGLKVDFKAPKGAYNYEVEYGFKNSKKVLKLSNMSADSFVLQGLQNNASYYVTIRAANDNGFGPTSKRAYGTPELLAPAVVKAAGTDGGFTITYNTQIGVPAYRVRYGTQQGKYDTQYVTQETSGKIQINGLMNGKVYYGVIEAVDGKNTSKPTAEFKVQPNIAAPGKLIAIPGNGEALLTFGSVEGAVGYTVQTTLNNNVQQISGNKTVLTGLTNGKAVTIRVSTVGKGGKGTGYAETSVTPANGEVRFKDDFTSGALTGYSQDVSKWVIEDGLLKHASGGNNRGEIGVNNLTVIDGTITAVAKHALGEADWGVTFRGSSYSKGYMFGYENGILVLRRDGQNLADPVPFSAKLGEYYNMEVRLNGQHIQAYLDGTLIFDVKDTMYTSGRVGLHSWADAQFAYLQAARNPENLTAAPEIYQIKEGDGQVVLHYREVDGAGSYLIRYAAKNGGTVTEVAAASGSSVVTGLQNNTAYSFKVVAVRGTVETESAPMDATPNSNNSVVYYVDAGDGTPGTLEDGEVLGVFQSQEEQEYSLDPITGMKWGYEADNGQTWAQTSPVDAYETIRQYDGNENGKGLAYRFQLPDGTYRVTVGFYDPWKSSDRNMNVTINGETKLSNYVIGASREAKVFEDISAVNGEIIVKAVKAGNSKPMISWIKIEK</sequence>
<dbReference type="InterPro" id="IPR039743">
    <property type="entry name" value="6GAL/EXGAL"/>
</dbReference>
<dbReference type="InterPro" id="IPR017853">
    <property type="entry name" value="GH"/>
</dbReference>
<accession>A0A1I1TCF8</accession>
<dbReference type="Gene3D" id="2.60.40.10">
    <property type="entry name" value="Immunoglobulins"/>
    <property type="match status" value="3"/>
</dbReference>
<dbReference type="InterPro" id="IPR003961">
    <property type="entry name" value="FN3_dom"/>
</dbReference>
<dbReference type="SUPFAM" id="SSF49785">
    <property type="entry name" value="Galactose-binding domain-like"/>
    <property type="match status" value="1"/>
</dbReference>
<dbReference type="PANTHER" id="PTHR42767">
    <property type="entry name" value="ENDO-BETA-1,6-GALACTANASE"/>
    <property type="match status" value="1"/>
</dbReference>
<reference evidence="4" key="1">
    <citation type="submission" date="2016-10" db="EMBL/GenBank/DDBJ databases">
        <authorList>
            <person name="Varghese N."/>
            <person name="Submissions S."/>
        </authorList>
    </citation>
    <scope>NUCLEOTIDE SEQUENCE [LARGE SCALE GENOMIC DNA]</scope>
    <source>
        <strain evidence="4">CGMCC 1.10784</strain>
    </source>
</reference>